<dbReference type="InterPro" id="IPR032567">
    <property type="entry name" value="RTL1-rel"/>
</dbReference>
<organism evidence="4 5">
    <name type="scientific">Parasitella parasitica</name>
    <dbReference type="NCBI Taxonomy" id="35722"/>
    <lineage>
        <taxon>Eukaryota</taxon>
        <taxon>Fungi</taxon>
        <taxon>Fungi incertae sedis</taxon>
        <taxon>Mucoromycota</taxon>
        <taxon>Mucoromycotina</taxon>
        <taxon>Mucoromycetes</taxon>
        <taxon>Mucorales</taxon>
        <taxon>Mucorineae</taxon>
        <taxon>Mucoraceae</taxon>
        <taxon>Parasitella</taxon>
    </lineage>
</organism>
<dbReference type="SUPFAM" id="SSF57756">
    <property type="entry name" value="Retrovirus zinc finger-like domains"/>
    <property type="match status" value="1"/>
</dbReference>
<feature type="non-terminal residue" evidence="4">
    <location>
        <position position="456"/>
    </location>
</feature>
<dbReference type="PROSITE" id="PS50158">
    <property type="entry name" value="ZF_CCHC"/>
    <property type="match status" value="1"/>
</dbReference>
<dbReference type="GO" id="GO:0003676">
    <property type="term" value="F:nucleic acid binding"/>
    <property type="evidence" value="ECO:0007669"/>
    <property type="project" value="InterPro"/>
</dbReference>
<sequence length="456" mass="51638">MFSAENQFTPEQSEALNSFLGQFQALQESIPHQLEALQRNQDPGPSTEVPATQDSIMPPMLKVKEPMIFSGKPSQRHFFFSQLTLVFVFNPSGFASDKNKILYAISYMQGVVLSYMEPCLEEIDSGNPPSIITNFEVFKDTIIKGFGDSNPVINAEQAIRSLKQTGPVAVYATEFRRLSMLLKWNDVGLMSQVKLNPKDFIIKELARRPAVKTLAELMSSAIEIDNLFFAVQKQSSNSNHSRNHNSFKPQQNNHSNNQKSSNHYKTYQRIHQFRPQHHIHNNRMNSNNTPSLSNNHTPMELGAINSYKPLSATVKKFRKRNNLCLYCGESGHINTHCFNKGRKPPISINALTAINEERNFVNRPRHSGKAVRPAGKRKLYYDMVAATSKNTTTSSHDSLFVLPVTVNEFHDDKTEALIDTGAADNFISLRLVDEMSLHFTMCKPEDQTKFRLANNE</sequence>
<evidence type="ECO:0000259" key="3">
    <source>
        <dbReference type="PROSITE" id="PS50158"/>
    </source>
</evidence>
<keyword evidence="1" id="KW-0479">Metal-binding</keyword>
<keyword evidence="1" id="KW-0863">Zinc-finger</keyword>
<reference evidence="4 5" key="1">
    <citation type="submission" date="2014-09" db="EMBL/GenBank/DDBJ databases">
        <authorList>
            <person name="Ellenberger Sabrina"/>
        </authorList>
    </citation>
    <scope>NUCLEOTIDE SEQUENCE [LARGE SCALE GENOMIC DNA]</scope>
    <source>
        <strain evidence="4 5">CBS 412.66</strain>
    </source>
</reference>
<dbReference type="STRING" id="35722.A0A0B7MZM5"/>
<name>A0A0B7MZM5_9FUNG</name>
<accession>A0A0B7MZM5</accession>
<dbReference type="PANTHER" id="PTHR15503:SF22">
    <property type="entry name" value="TRANSPOSON TY3-I GAG POLYPROTEIN"/>
    <property type="match status" value="1"/>
</dbReference>
<dbReference type="InterPro" id="IPR001878">
    <property type="entry name" value="Znf_CCHC"/>
</dbReference>
<keyword evidence="5" id="KW-1185">Reference proteome</keyword>
<gene>
    <name evidence="4" type="primary">PARPA_02062.1 scaffold 2442</name>
</gene>
<dbReference type="Proteomes" id="UP000054107">
    <property type="component" value="Unassembled WGS sequence"/>
</dbReference>
<evidence type="ECO:0000313" key="5">
    <source>
        <dbReference type="Proteomes" id="UP000054107"/>
    </source>
</evidence>
<dbReference type="EMBL" id="LN719983">
    <property type="protein sequence ID" value="CEP08715.1"/>
    <property type="molecule type" value="Genomic_DNA"/>
</dbReference>
<dbReference type="InterPro" id="IPR021109">
    <property type="entry name" value="Peptidase_aspartic_dom_sf"/>
</dbReference>
<dbReference type="OrthoDB" id="2266810at2759"/>
<evidence type="ECO:0000256" key="1">
    <source>
        <dbReference type="PROSITE-ProRule" id="PRU00047"/>
    </source>
</evidence>
<feature type="domain" description="CCHC-type" evidence="3">
    <location>
        <begin position="324"/>
        <end position="337"/>
    </location>
</feature>
<protein>
    <recommendedName>
        <fullName evidence="3">CCHC-type domain-containing protein</fullName>
    </recommendedName>
</protein>
<dbReference type="Gene3D" id="2.40.70.10">
    <property type="entry name" value="Acid Proteases"/>
    <property type="match status" value="1"/>
</dbReference>
<keyword evidence="1" id="KW-0862">Zinc</keyword>
<dbReference type="PANTHER" id="PTHR15503">
    <property type="entry name" value="LDOC1 RELATED"/>
    <property type="match status" value="1"/>
</dbReference>
<proteinExistence type="predicted"/>
<evidence type="ECO:0000313" key="4">
    <source>
        <dbReference type="EMBL" id="CEP08715.1"/>
    </source>
</evidence>
<feature type="region of interest" description="Disordered" evidence="2">
    <location>
        <begin position="235"/>
        <end position="262"/>
    </location>
</feature>
<dbReference type="GO" id="GO:0008270">
    <property type="term" value="F:zinc ion binding"/>
    <property type="evidence" value="ECO:0007669"/>
    <property type="project" value="UniProtKB-KW"/>
</dbReference>
<dbReference type="AlphaFoldDB" id="A0A0B7MZM5"/>
<dbReference type="InterPro" id="IPR036875">
    <property type="entry name" value="Znf_CCHC_sf"/>
</dbReference>
<evidence type="ECO:0000256" key="2">
    <source>
        <dbReference type="SAM" id="MobiDB-lite"/>
    </source>
</evidence>